<dbReference type="Proteomes" id="UP000003303">
    <property type="component" value="Unassembled WGS sequence"/>
</dbReference>
<dbReference type="EMBL" id="ACLR01000241">
    <property type="protein sequence ID" value="EEK15885.1"/>
    <property type="molecule type" value="Genomic_DNA"/>
</dbReference>
<evidence type="ECO:0000313" key="3">
    <source>
        <dbReference type="Proteomes" id="UP000003303"/>
    </source>
</evidence>
<accession>C2MEG8</accession>
<dbReference type="AlphaFoldDB" id="C2MEG8"/>
<keyword evidence="1" id="KW-1133">Transmembrane helix</keyword>
<evidence type="ECO:0000256" key="1">
    <source>
        <dbReference type="SAM" id="Phobius"/>
    </source>
</evidence>
<dbReference type="STRING" id="596327.PORUE0001_1886"/>
<organism evidence="2 3">
    <name type="scientific">Porphyromonas uenonis 60-3</name>
    <dbReference type="NCBI Taxonomy" id="596327"/>
    <lineage>
        <taxon>Bacteria</taxon>
        <taxon>Pseudomonadati</taxon>
        <taxon>Bacteroidota</taxon>
        <taxon>Bacteroidia</taxon>
        <taxon>Bacteroidales</taxon>
        <taxon>Porphyromonadaceae</taxon>
        <taxon>Porphyromonas</taxon>
    </lineage>
</organism>
<comment type="caution">
    <text evidence="2">The sequence shown here is derived from an EMBL/GenBank/DDBJ whole genome shotgun (WGS) entry which is preliminary data.</text>
</comment>
<reference evidence="2 3" key="1">
    <citation type="submission" date="2009-04" db="EMBL/GenBank/DDBJ databases">
        <authorList>
            <person name="Sebastian Y."/>
            <person name="Madupu R."/>
            <person name="Durkin A.S."/>
            <person name="Torralba M."/>
            <person name="Methe B."/>
            <person name="Sutton G.G."/>
            <person name="Strausberg R.L."/>
            <person name="Nelson K.E."/>
        </authorList>
    </citation>
    <scope>NUCLEOTIDE SEQUENCE [LARGE SCALE GENOMIC DNA]</scope>
    <source>
        <strain evidence="2 3">60-3</strain>
    </source>
</reference>
<protein>
    <submittedName>
        <fullName evidence="2">Uncharacterized protein</fullName>
    </submittedName>
</protein>
<sequence>MLEIIKEDEEMYRHYLHLISCKVGLVTSVMLIVFTDNFKGGVPRRWLATAV</sequence>
<keyword evidence="1" id="KW-0472">Membrane</keyword>
<feature type="transmembrane region" description="Helical" evidence="1">
    <location>
        <begin position="15"/>
        <end position="35"/>
    </location>
</feature>
<keyword evidence="1" id="KW-0812">Transmembrane</keyword>
<keyword evidence="3" id="KW-1185">Reference proteome</keyword>
<name>C2MEG8_9PORP</name>
<gene>
    <name evidence="2" type="ORF">PORUE0001_1886</name>
</gene>
<evidence type="ECO:0000313" key="2">
    <source>
        <dbReference type="EMBL" id="EEK15885.1"/>
    </source>
</evidence>
<dbReference type="RefSeq" id="WP_007366241.1">
    <property type="nucleotide sequence ID" value="NZ_ACLR01000241.1"/>
</dbReference>
<proteinExistence type="predicted"/>